<evidence type="ECO:0000313" key="2">
    <source>
        <dbReference type="EMBL" id="KAF3001536.1"/>
    </source>
</evidence>
<evidence type="ECO:0000256" key="1">
    <source>
        <dbReference type="SAM" id="MobiDB-lite"/>
    </source>
</evidence>
<protein>
    <recommendedName>
        <fullName evidence="4">F-box domain-containing protein</fullName>
    </recommendedName>
</protein>
<name>A0A9P4TD23_CURKU</name>
<feature type="region of interest" description="Disordered" evidence="1">
    <location>
        <begin position="145"/>
        <end position="176"/>
    </location>
</feature>
<organism evidence="2 3">
    <name type="scientific">Curvularia kusanoi</name>
    <name type="common">Cochliobolus kusanoi</name>
    <dbReference type="NCBI Taxonomy" id="90978"/>
    <lineage>
        <taxon>Eukaryota</taxon>
        <taxon>Fungi</taxon>
        <taxon>Dikarya</taxon>
        <taxon>Ascomycota</taxon>
        <taxon>Pezizomycotina</taxon>
        <taxon>Dothideomycetes</taxon>
        <taxon>Pleosporomycetidae</taxon>
        <taxon>Pleosporales</taxon>
        <taxon>Pleosporineae</taxon>
        <taxon>Pleosporaceae</taxon>
        <taxon>Curvularia</taxon>
    </lineage>
</organism>
<reference evidence="2" key="1">
    <citation type="submission" date="2019-04" db="EMBL/GenBank/DDBJ databases">
        <title>Sequencing of skin fungus with MAO and IRED activity.</title>
        <authorList>
            <person name="Marsaioli A.J."/>
            <person name="Bonatto J.M.C."/>
            <person name="Reis Junior O."/>
        </authorList>
    </citation>
    <scope>NUCLEOTIDE SEQUENCE</scope>
    <source>
        <strain evidence="2">30M1</strain>
    </source>
</reference>
<dbReference type="PANTHER" id="PTHR42085:SF1">
    <property type="entry name" value="F-BOX DOMAIN-CONTAINING PROTEIN"/>
    <property type="match status" value="1"/>
</dbReference>
<gene>
    <name evidence="2" type="ORF">E8E13_009479</name>
</gene>
<evidence type="ECO:0000313" key="3">
    <source>
        <dbReference type="Proteomes" id="UP000801428"/>
    </source>
</evidence>
<dbReference type="InterPro" id="IPR038883">
    <property type="entry name" value="AN11006-like"/>
</dbReference>
<feature type="compositionally biased region" description="Acidic residues" evidence="1">
    <location>
        <begin position="145"/>
        <end position="163"/>
    </location>
</feature>
<proteinExistence type="predicted"/>
<accession>A0A9P4TD23</accession>
<keyword evidence="3" id="KW-1185">Reference proteome</keyword>
<dbReference type="AlphaFoldDB" id="A0A9P4TD23"/>
<dbReference type="PANTHER" id="PTHR42085">
    <property type="entry name" value="F-BOX DOMAIN-CONTAINING PROTEIN"/>
    <property type="match status" value="1"/>
</dbReference>
<dbReference type="EMBL" id="SWKU01000013">
    <property type="protein sequence ID" value="KAF3001536.1"/>
    <property type="molecule type" value="Genomic_DNA"/>
</dbReference>
<comment type="caution">
    <text evidence="2">The sequence shown here is derived from an EMBL/GenBank/DDBJ whole genome shotgun (WGS) entry which is preliminary data.</text>
</comment>
<evidence type="ECO:0008006" key="4">
    <source>
        <dbReference type="Google" id="ProtNLM"/>
    </source>
</evidence>
<sequence>MSSREKEPQQDSPLFRLPFELRIMIYECLSNMTTYKLNTDGTNQSRSPWIIERSISPLRQVCQQLRSETRDFQFRRPTMLDLRAKCTQSDILWLMRTGRFATITNISVHSANFDTNFCQNIYLAAWEMMWPAWWSFRYDKDSDEEWATDEDASEDGMDIDSDSDASNSDSDSEDPDPFPAWKRSWLRNYFSNIQVLRFCDLPKATSAAKRFEADAKALLHNPSLTFNYINVPEVKTLRPGLWGAAANLDLQEALRFDDGDEEEAGAEGDRGFRLAGDEAPFRSECIVQ</sequence>
<dbReference type="Proteomes" id="UP000801428">
    <property type="component" value="Unassembled WGS sequence"/>
</dbReference>